<evidence type="ECO:0000313" key="10">
    <source>
        <dbReference type="Proteomes" id="UP000248423"/>
    </source>
</evidence>
<evidence type="ECO:0000256" key="1">
    <source>
        <dbReference type="ARBA" id="ARBA00003621"/>
    </source>
</evidence>
<keyword evidence="6" id="KW-0865">Zymogen</keyword>
<dbReference type="InterPro" id="IPR029030">
    <property type="entry name" value="Caspase-like_dom_sf"/>
</dbReference>
<accession>A0A319ESU9</accession>
<dbReference type="InterPro" id="IPR050452">
    <property type="entry name" value="Metacaspase"/>
</dbReference>
<evidence type="ECO:0000256" key="4">
    <source>
        <dbReference type="ARBA" id="ARBA00022703"/>
    </source>
</evidence>
<dbReference type="Gene3D" id="3.40.50.1460">
    <property type="match status" value="1"/>
</dbReference>
<dbReference type="OrthoDB" id="3223806at2759"/>
<keyword evidence="5" id="KW-0378">Hydrolase</keyword>
<dbReference type="EMBL" id="KZ826373">
    <property type="protein sequence ID" value="PYI04099.1"/>
    <property type="molecule type" value="Genomic_DNA"/>
</dbReference>
<organism evidence="9 10">
    <name type="scientific">Aspergillus sclerotiicarbonarius (strain CBS 121057 / IBT 28362)</name>
    <dbReference type="NCBI Taxonomy" id="1448318"/>
    <lineage>
        <taxon>Eukaryota</taxon>
        <taxon>Fungi</taxon>
        <taxon>Dikarya</taxon>
        <taxon>Ascomycota</taxon>
        <taxon>Pezizomycotina</taxon>
        <taxon>Eurotiomycetes</taxon>
        <taxon>Eurotiomycetidae</taxon>
        <taxon>Eurotiales</taxon>
        <taxon>Aspergillaceae</taxon>
        <taxon>Aspergillus</taxon>
        <taxon>Aspergillus subgen. Circumdati</taxon>
    </lineage>
</organism>
<dbReference type="GO" id="GO:0005737">
    <property type="term" value="C:cytoplasm"/>
    <property type="evidence" value="ECO:0007669"/>
    <property type="project" value="TreeGrafter"/>
</dbReference>
<evidence type="ECO:0000256" key="2">
    <source>
        <dbReference type="ARBA" id="ARBA00009005"/>
    </source>
</evidence>
<dbReference type="Pfam" id="PF00656">
    <property type="entry name" value="Peptidase_C14"/>
    <property type="match status" value="1"/>
</dbReference>
<sequence>MKTPPAKRALLIASPFGELRGTLNDARSMEQVLTHRGFEISQCYGEAATRQRILEAWEELISQTAAADAVVIYYSGHGGLARPPKDDGATGELREHQFLVPIDFGETTESDFRGILDVEISHMLRQTTQKTQNTTVIIDCCHSGRMFRVSGEEDHQVRIRRLPEILYHDIIQHLATLDKGQYSALDGTKIFPLGNPHAVRIAAAATSESACEHITSRGEWGGALTEALTKAMMETDTIEMSWRTVLLRIRHLVNTRHNWQHPQVEGPDTRIQFSLQHIKSGALCLKIADNRATLHAGSVLGVKKGNIYTIVPFEAEEVEGEDQILTATITAVSAFTAKATLSYIPTWKSIRHEGAFAFLKYETVERLPVRLLLGCPETLREGVEQSKYIRCCTENEHNTPVVEFRSEAESIILYDRQGIRISSQDVGHFETATLHAFWDIIATAERMARVQRVLNLRCDHKQLHLKHRLDLEIGTVENGEPGTQFNIGNGSDNHVTEADSIYFSLSNSGSRTVYLSLFNINVAGHIALLTNDWPDGIELLEGDTRILGTDDFDELVGTEVCWPDDISREQSVTEEFLFIVTSSPVDLRYLVESTDHDITIDRDAKPISKSQAIHYDIIHVPFTLHPLSNSQDTCQLAEDEEEREDLPHPADDGKENNAVAAIDIPEPETTKEWEDLPQYPPTTASKGILGSIIRASKKIPSCIWVVNEHDEEITVVVSQFRPNRMLSGVDLNASATGGGISFNTTTFNGPATKKTLRPQGHRDGGSVAVFPLWSRSQGFGVTTIFKGAEKTLFIENDRVPVGATAYFMNKPDLRMEEYCSA</sequence>
<dbReference type="Proteomes" id="UP000248423">
    <property type="component" value="Unassembled WGS sequence"/>
</dbReference>
<dbReference type="GO" id="GO:0004197">
    <property type="term" value="F:cysteine-type endopeptidase activity"/>
    <property type="evidence" value="ECO:0007669"/>
    <property type="project" value="InterPro"/>
</dbReference>
<dbReference type="AlphaFoldDB" id="A0A319ESU9"/>
<feature type="region of interest" description="Disordered" evidence="7">
    <location>
        <begin position="636"/>
        <end position="655"/>
    </location>
</feature>
<evidence type="ECO:0000256" key="5">
    <source>
        <dbReference type="ARBA" id="ARBA00022807"/>
    </source>
</evidence>
<evidence type="ECO:0000313" key="9">
    <source>
        <dbReference type="EMBL" id="PYI04099.1"/>
    </source>
</evidence>
<dbReference type="GO" id="GO:0006508">
    <property type="term" value="P:proteolysis"/>
    <property type="evidence" value="ECO:0007669"/>
    <property type="project" value="UniProtKB-KW"/>
</dbReference>
<proteinExistence type="inferred from homology"/>
<keyword evidence="3" id="KW-0645">Protease</keyword>
<evidence type="ECO:0000259" key="8">
    <source>
        <dbReference type="Pfam" id="PF00656"/>
    </source>
</evidence>
<evidence type="ECO:0000256" key="6">
    <source>
        <dbReference type="ARBA" id="ARBA00023145"/>
    </source>
</evidence>
<dbReference type="GO" id="GO:0006915">
    <property type="term" value="P:apoptotic process"/>
    <property type="evidence" value="ECO:0007669"/>
    <property type="project" value="UniProtKB-KW"/>
</dbReference>
<protein>
    <recommendedName>
        <fullName evidence="8">Peptidase C14 caspase domain-containing protein</fullName>
    </recommendedName>
</protein>
<dbReference type="SUPFAM" id="SSF52129">
    <property type="entry name" value="Caspase-like"/>
    <property type="match status" value="1"/>
</dbReference>
<gene>
    <name evidence="9" type="ORF">BO78DRAFT_373860</name>
</gene>
<dbReference type="PANTHER" id="PTHR48104:SF30">
    <property type="entry name" value="METACASPASE-1"/>
    <property type="match status" value="1"/>
</dbReference>
<dbReference type="VEuPathDB" id="FungiDB:BO78DRAFT_373860"/>
<dbReference type="PANTHER" id="PTHR48104">
    <property type="entry name" value="METACASPASE-4"/>
    <property type="match status" value="1"/>
</dbReference>
<feature type="compositionally biased region" description="Basic and acidic residues" evidence="7">
    <location>
        <begin position="645"/>
        <end position="655"/>
    </location>
</feature>
<comment type="similarity">
    <text evidence="2">Belongs to the peptidase C14B family.</text>
</comment>
<reference evidence="9 10" key="1">
    <citation type="submission" date="2018-02" db="EMBL/GenBank/DDBJ databases">
        <title>The genomes of Aspergillus section Nigri reveals drivers in fungal speciation.</title>
        <authorList>
            <consortium name="DOE Joint Genome Institute"/>
            <person name="Vesth T.C."/>
            <person name="Nybo J."/>
            <person name="Theobald S."/>
            <person name="Brandl J."/>
            <person name="Frisvad J.C."/>
            <person name="Nielsen K.F."/>
            <person name="Lyhne E.K."/>
            <person name="Kogle M.E."/>
            <person name="Kuo A."/>
            <person name="Riley R."/>
            <person name="Clum A."/>
            <person name="Nolan M."/>
            <person name="Lipzen A."/>
            <person name="Salamov A."/>
            <person name="Henrissat B."/>
            <person name="Wiebenga A."/>
            <person name="De vries R.P."/>
            <person name="Grigoriev I.V."/>
            <person name="Mortensen U.H."/>
            <person name="Andersen M.R."/>
            <person name="Baker S.E."/>
        </authorList>
    </citation>
    <scope>NUCLEOTIDE SEQUENCE [LARGE SCALE GENOMIC DNA]</scope>
    <source>
        <strain evidence="9 10">CBS 121057</strain>
    </source>
</reference>
<evidence type="ECO:0000256" key="3">
    <source>
        <dbReference type="ARBA" id="ARBA00022670"/>
    </source>
</evidence>
<keyword evidence="10" id="KW-1185">Reference proteome</keyword>
<name>A0A319ESU9_ASPSB</name>
<comment type="function">
    <text evidence="1">Involved in cell death (apoptosis).</text>
</comment>
<keyword evidence="5" id="KW-0788">Thiol protease</keyword>
<feature type="domain" description="Peptidase C14 caspase" evidence="8">
    <location>
        <begin position="7"/>
        <end position="266"/>
    </location>
</feature>
<dbReference type="InterPro" id="IPR011600">
    <property type="entry name" value="Pept_C14_caspase"/>
</dbReference>
<evidence type="ECO:0000256" key="7">
    <source>
        <dbReference type="SAM" id="MobiDB-lite"/>
    </source>
</evidence>
<keyword evidence="4" id="KW-0053">Apoptosis</keyword>